<dbReference type="InterPro" id="IPR052713">
    <property type="entry name" value="FeoA"/>
</dbReference>
<dbReference type="InterPro" id="IPR038157">
    <property type="entry name" value="FeoA_core_dom"/>
</dbReference>
<dbReference type="InParanoid" id="A0A146G6Z8"/>
<dbReference type="InterPro" id="IPR007167">
    <property type="entry name" value="Fe-transptr_FeoA-like"/>
</dbReference>
<reference evidence="5" key="1">
    <citation type="journal article" date="2017" name="Genome Announc.">
        <title>Draft Genome Sequence of Terrimicrobium sacchariphilum NM-5T, a Facultative Anaerobic Soil Bacterium of the Class Spartobacteria.</title>
        <authorList>
            <person name="Qiu Y.L."/>
            <person name="Tourlousse D.M."/>
            <person name="Matsuura N."/>
            <person name="Ohashi A."/>
            <person name="Sekiguchi Y."/>
        </authorList>
    </citation>
    <scope>NUCLEOTIDE SEQUENCE [LARGE SCALE GENOMIC DNA]</scope>
    <source>
        <strain evidence="5">NM-5</strain>
    </source>
</reference>
<dbReference type="PANTHER" id="PTHR42954">
    <property type="entry name" value="FE(2+) TRANSPORT PROTEIN A"/>
    <property type="match status" value="1"/>
</dbReference>
<dbReference type="SUPFAM" id="SSF50037">
    <property type="entry name" value="C-terminal domain of transcriptional repressors"/>
    <property type="match status" value="1"/>
</dbReference>
<dbReference type="AlphaFoldDB" id="A0A146G6Z8"/>
<evidence type="ECO:0000259" key="3">
    <source>
        <dbReference type="SMART" id="SM00899"/>
    </source>
</evidence>
<dbReference type="SMART" id="SM00899">
    <property type="entry name" value="FeoA"/>
    <property type="match status" value="1"/>
</dbReference>
<dbReference type="GO" id="GO:0046914">
    <property type="term" value="F:transition metal ion binding"/>
    <property type="evidence" value="ECO:0007669"/>
    <property type="project" value="InterPro"/>
</dbReference>
<dbReference type="Gene3D" id="2.30.30.90">
    <property type="match status" value="1"/>
</dbReference>
<protein>
    <submittedName>
        <fullName evidence="4">Ferrous iron transport protein A</fullName>
    </submittedName>
</protein>
<dbReference type="STRING" id="690879.TSACC_21912"/>
<feature type="region of interest" description="Disordered" evidence="2">
    <location>
        <begin position="1"/>
        <end position="30"/>
    </location>
</feature>
<evidence type="ECO:0000256" key="1">
    <source>
        <dbReference type="ARBA" id="ARBA00023004"/>
    </source>
</evidence>
<keyword evidence="5" id="KW-1185">Reference proteome</keyword>
<dbReference type="InterPro" id="IPR008988">
    <property type="entry name" value="Transcriptional_repressor_C"/>
</dbReference>
<feature type="domain" description="Ferrous iron transporter FeoA-like" evidence="3">
    <location>
        <begin position="25"/>
        <end position="97"/>
    </location>
</feature>
<dbReference type="OrthoDB" id="9811076at2"/>
<evidence type="ECO:0000313" key="4">
    <source>
        <dbReference type="EMBL" id="GAT33495.1"/>
    </source>
</evidence>
<organism evidence="4 5">
    <name type="scientific">Terrimicrobium sacchariphilum</name>
    <dbReference type="NCBI Taxonomy" id="690879"/>
    <lineage>
        <taxon>Bacteria</taxon>
        <taxon>Pseudomonadati</taxon>
        <taxon>Verrucomicrobiota</taxon>
        <taxon>Terrimicrobiia</taxon>
        <taxon>Terrimicrobiales</taxon>
        <taxon>Terrimicrobiaceae</taxon>
        <taxon>Terrimicrobium</taxon>
    </lineage>
</organism>
<dbReference type="PANTHER" id="PTHR42954:SF2">
    <property type="entry name" value="FE(2+) TRANSPORT PROTEIN A"/>
    <property type="match status" value="1"/>
</dbReference>
<evidence type="ECO:0000313" key="5">
    <source>
        <dbReference type="Proteomes" id="UP000076023"/>
    </source>
</evidence>
<accession>A0A146G6Z8</accession>
<evidence type="ECO:0000256" key="2">
    <source>
        <dbReference type="SAM" id="MobiDB-lite"/>
    </source>
</evidence>
<gene>
    <name evidence="4" type="ORF">TSACC_21912</name>
</gene>
<proteinExistence type="predicted"/>
<dbReference type="Proteomes" id="UP000076023">
    <property type="component" value="Unassembled WGS sequence"/>
</dbReference>
<name>A0A146G6Z8_TERSA</name>
<keyword evidence="1" id="KW-0408">Iron</keyword>
<dbReference type="EMBL" id="BDCO01000002">
    <property type="protein sequence ID" value="GAT33495.1"/>
    <property type="molecule type" value="Genomic_DNA"/>
</dbReference>
<comment type="caution">
    <text evidence="4">The sequence shown here is derived from an EMBL/GenBank/DDBJ whole genome shotgun (WGS) entry which is preliminary data.</text>
</comment>
<dbReference type="Pfam" id="PF04023">
    <property type="entry name" value="FeoA"/>
    <property type="match status" value="1"/>
</dbReference>
<sequence length="101" mass="11125">MKKRSQHKMDPAVPQSTGETPKRRRTVNDLAPCEQAKVTAIHHDEGMGQRLMSLGLVPGCPLQFVRSAPLGDPLMIKIPGCLLCLRRAEARLVEIEDEIAA</sequence>